<dbReference type="Gene3D" id="3.40.50.720">
    <property type="entry name" value="NAD(P)-binding Rossmann-like Domain"/>
    <property type="match status" value="1"/>
</dbReference>
<dbReference type="SUPFAM" id="SSF51735">
    <property type="entry name" value="NAD(P)-binding Rossmann-fold domains"/>
    <property type="match status" value="1"/>
</dbReference>
<dbReference type="PANTHER" id="PTHR42901">
    <property type="entry name" value="ALCOHOL DEHYDROGENASE"/>
    <property type="match status" value="1"/>
</dbReference>
<keyword evidence="4" id="KW-1185">Reference proteome</keyword>
<dbReference type="AlphaFoldDB" id="A0A8H4L2F1"/>
<accession>A0A8H4L2F1</accession>
<keyword evidence="2" id="KW-0560">Oxidoreductase</keyword>
<comment type="similarity">
    <text evidence="1">Belongs to the short-chain dehydrogenases/reductases (SDR) family.</text>
</comment>
<organism evidence="3 4">
    <name type="scientific">Fusarium albosuccineum</name>
    <dbReference type="NCBI Taxonomy" id="1237068"/>
    <lineage>
        <taxon>Eukaryota</taxon>
        <taxon>Fungi</taxon>
        <taxon>Dikarya</taxon>
        <taxon>Ascomycota</taxon>
        <taxon>Pezizomycotina</taxon>
        <taxon>Sordariomycetes</taxon>
        <taxon>Hypocreomycetidae</taxon>
        <taxon>Hypocreales</taxon>
        <taxon>Nectriaceae</taxon>
        <taxon>Fusarium</taxon>
        <taxon>Fusarium decemcellulare species complex</taxon>
    </lineage>
</organism>
<dbReference type="CDD" id="cd05233">
    <property type="entry name" value="SDR_c"/>
    <property type="match status" value="1"/>
</dbReference>
<dbReference type="EMBL" id="JAADYS010001950">
    <property type="protein sequence ID" value="KAF4460407.1"/>
    <property type="molecule type" value="Genomic_DNA"/>
</dbReference>
<proteinExistence type="inferred from homology"/>
<comment type="caution">
    <text evidence="3">The sequence shown here is derived from an EMBL/GenBank/DDBJ whole genome shotgun (WGS) entry which is preliminary data.</text>
</comment>
<dbReference type="GO" id="GO:0016491">
    <property type="term" value="F:oxidoreductase activity"/>
    <property type="evidence" value="ECO:0007669"/>
    <property type="project" value="UniProtKB-KW"/>
</dbReference>
<dbReference type="PRINTS" id="PR00081">
    <property type="entry name" value="GDHRDH"/>
</dbReference>
<evidence type="ECO:0000313" key="4">
    <source>
        <dbReference type="Proteomes" id="UP000554235"/>
    </source>
</evidence>
<evidence type="ECO:0000256" key="2">
    <source>
        <dbReference type="ARBA" id="ARBA00023002"/>
    </source>
</evidence>
<dbReference type="InterPro" id="IPR002347">
    <property type="entry name" value="SDR_fam"/>
</dbReference>
<dbReference type="InterPro" id="IPR036291">
    <property type="entry name" value="NAD(P)-bd_dom_sf"/>
</dbReference>
<dbReference type="Proteomes" id="UP000554235">
    <property type="component" value="Unassembled WGS sequence"/>
</dbReference>
<name>A0A8H4L2F1_9HYPO</name>
<dbReference type="OrthoDB" id="47007at2759"/>
<evidence type="ECO:0000256" key="1">
    <source>
        <dbReference type="ARBA" id="ARBA00006484"/>
    </source>
</evidence>
<evidence type="ECO:0000313" key="3">
    <source>
        <dbReference type="EMBL" id="KAF4460407.1"/>
    </source>
</evidence>
<dbReference type="PANTHER" id="PTHR42901:SF1">
    <property type="entry name" value="ALCOHOL DEHYDROGENASE"/>
    <property type="match status" value="1"/>
</dbReference>
<gene>
    <name evidence="3" type="ORF">FALBO_12824</name>
</gene>
<protein>
    <submittedName>
        <fullName evidence="3">3-oxoacyl-(Acyl-carrier-) reductase</fullName>
    </submittedName>
</protein>
<reference evidence="3 4" key="1">
    <citation type="submission" date="2020-01" db="EMBL/GenBank/DDBJ databases">
        <title>Identification and distribution of gene clusters putatively required for synthesis of sphingolipid metabolism inhibitors in phylogenetically diverse species of the filamentous fungus Fusarium.</title>
        <authorList>
            <person name="Kim H.-S."/>
            <person name="Busman M."/>
            <person name="Brown D.W."/>
            <person name="Divon H."/>
            <person name="Uhlig S."/>
            <person name="Proctor R.H."/>
        </authorList>
    </citation>
    <scope>NUCLEOTIDE SEQUENCE [LARGE SCALE GENOMIC DNA]</scope>
    <source>
        <strain evidence="3 4">NRRL 20459</strain>
    </source>
</reference>
<dbReference type="Pfam" id="PF00106">
    <property type="entry name" value="adh_short"/>
    <property type="match status" value="1"/>
</dbReference>
<sequence length="192" mass="20782">MRNPALHVSVQESATSSTLSFHTQDLQGKVALVTGASRGIGRAISLHLFSRGTSILATCSSLSSMCHIESLKEEAIRQYQDLNGNGIPKIVGVAANLLSPEFPAIIANKVRDAFNGKLNIIVSNANYVDFRSMGELDAEYVQKQLMGNVQSLVLLMDILFAKGYIQPKSRVINISSEASRTPLPFPCKTSDT</sequence>